<reference evidence="7" key="1">
    <citation type="submission" date="2025-08" db="UniProtKB">
        <authorList>
            <consortium name="Ensembl"/>
        </authorList>
    </citation>
    <scope>IDENTIFICATION</scope>
</reference>
<name>A0A8C3WRJ8_9CETA</name>
<sequence>MLVVCFEADVCKLKEEKEKRIDTCRERELENQALQETNTRLCMMLRERESEKVKVKEKALALEHLLRQGEQGTPGQLSQILNALASTQEKTVCTQMERNEAMLLLRQKQMENCALQSQVQHFHEKELCLKKELERLSKHALQAEETYKLTALVSEERAAKLERKVTTLQEQLLLSTRAMEKASHHASLQIKKARALANMKMVLAEWMEEADHLEGKLVSAHTLQEKAHAALDVKEDQIKDLKKQTEVQQEVLDDVQKKMMTLISNAEGKVDKSLMRNLFMGSFQTPKQQRREVLQIIGSTLGIKREAMEMLLNEEQGGGPSWMTRWLGSKSVPNTPLKPKQQAVMPKNSFSDLFVQYLETDSHHAFPPTPKPSAPDMKSSDAPGRKIPAQNGRPLLQTMLGSTPKKPEVKAGSLSVSLVKPLGPEAGGSGHLLLNAAADVLPTYTPLLLSPGKNAGAGLKELSKQRPVL</sequence>
<evidence type="ECO:0000256" key="3">
    <source>
        <dbReference type="ARBA" id="ARBA00023054"/>
    </source>
</evidence>
<dbReference type="Ensembl" id="ENSCWAT00000019840.1">
    <property type="protein sequence ID" value="ENSCWAP00000018281.1"/>
    <property type="gene ID" value="ENSCWAG00000014092.1"/>
</dbReference>
<dbReference type="PANTHER" id="PTHR18921:SF2">
    <property type="entry name" value="THYROID RECEPTOR-INTERACTING PROTEIN 11"/>
    <property type="match status" value="1"/>
</dbReference>
<feature type="domain" description="GRIP" evidence="6">
    <location>
        <begin position="265"/>
        <end position="314"/>
    </location>
</feature>
<dbReference type="GO" id="GO:0031267">
    <property type="term" value="F:small GTPase binding"/>
    <property type="evidence" value="ECO:0007669"/>
    <property type="project" value="TreeGrafter"/>
</dbReference>
<keyword evidence="8" id="KW-1185">Reference proteome</keyword>
<feature type="region of interest" description="Disordered" evidence="5">
    <location>
        <begin position="362"/>
        <end position="392"/>
    </location>
</feature>
<evidence type="ECO:0000256" key="4">
    <source>
        <dbReference type="SAM" id="Coils"/>
    </source>
</evidence>
<evidence type="ECO:0000256" key="1">
    <source>
        <dbReference type="ARBA" id="ARBA00004555"/>
    </source>
</evidence>
<evidence type="ECO:0000313" key="7">
    <source>
        <dbReference type="Ensembl" id="ENSCWAP00000018281.1"/>
    </source>
</evidence>
<dbReference type="PANTHER" id="PTHR18921">
    <property type="entry name" value="MYOSIN HEAVY CHAIN - RELATED"/>
    <property type="match status" value="1"/>
</dbReference>
<evidence type="ECO:0000256" key="2">
    <source>
        <dbReference type="ARBA" id="ARBA00023034"/>
    </source>
</evidence>
<reference evidence="7" key="2">
    <citation type="submission" date="2025-09" db="UniProtKB">
        <authorList>
            <consortium name="Ensembl"/>
        </authorList>
    </citation>
    <scope>IDENTIFICATION</scope>
</reference>
<dbReference type="GO" id="GO:0007030">
    <property type="term" value="P:Golgi organization"/>
    <property type="evidence" value="ECO:0007669"/>
    <property type="project" value="TreeGrafter"/>
</dbReference>
<keyword evidence="2" id="KW-0333">Golgi apparatus</keyword>
<keyword evidence="3 4" id="KW-0175">Coiled coil</keyword>
<comment type="subcellular location">
    <subcellularLocation>
        <location evidence="1">Golgi apparatus</location>
    </subcellularLocation>
</comment>
<feature type="coiled-coil region" evidence="4">
    <location>
        <begin position="196"/>
        <end position="258"/>
    </location>
</feature>
<evidence type="ECO:0000256" key="5">
    <source>
        <dbReference type="SAM" id="MobiDB-lite"/>
    </source>
</evidence>
<dbReference type="InterPro" id="IPR000237">
    <property type="entry name" value="GRIP_dom"/>
</dbReference>
<dbReference type="PROSITE" id="PS50913">
    <property type="entry name" value="GRIP"/>
    <property type="match status" value="1"/>
</dbReference>
<proteinExistence type="predicted"/>
<protein>
    <recommendedName>
        <fullName evidence="6">GRIP domain-containing protein</fullName>
    </recommendedName>
</protein>
<evidence type="ECO:0000313" key="8">
    <source>
        <dbReference type="Proteomes" id="UP000694540"/>
    </source>
</evidence>
<dbReference type="GeneTree" id="ENSGT00710000106769"/>
<dbReference type="AlphaFoldDB" id="A0A8C3WRJ8"/>
<dbReference type="Proteomes" id="UP000694540">
    <property type="component" value="Unplaced"/>
</dbReference>
<evidence type="ECO:0000259" key="6">
    <source>
        <dbReference type="PROSITE" id="PS50913"/>
    </source>
</evidence>
<organism evidence="7 8">
    <name type="scientific">Catagonus wagneri</name>
    <name type="common">Chacoan peccary</name>
    <dbReference type="NCBI Taxonomy" id="51154"/>
    <lineage>
        <taxon>Eukaryota</taxon>
        <taxon>Metazoa</taxon>
        <taxon>Chordata</taxon>
        <taxon>Craniata</taxon>
        <taxon>Vertebrata</taxon>
        <taxon>Euteleostomi</taxon>
        <taxon>Mammalia</taxon>
        <taxon>Eutheria</taxon>
        <taxon>Laurasiatheria</taxon>
        <taxon>Artiodactyla</taxon>
        <taxon>Suina</taxon>
        <taxon>Tayassuidae</taxon>
        <taxon>Catagonus</taxon>
    </lineage>
</organism>
<accession>A0A8C3WRJ8</accession>
<dbReference type="GO" id="GO:0006888">
    <property type="term" value="P:endoplasmic reticulum to Golgi vesicle-mediated transport"/>
    <property type="evidence" value="ECO:0007669"/>
    <property type="project" value="TreeGrafter"/>
</dbReference>
<dbReference type="GO" id="GO:0005794">
    <property type="term" value="C:Golgi apparatus"/>
    <property type="evidence" value="ECO:0007669"/>
    <property type="project" value="UniProtKB-SubCell"/>
</dbReference>